<accession>A0A1F7YH51</accession>
<dbReference type="InterPro" id="IPR011041">
    <property type="entry name" value="Quinoprot_gluc/sorb_DH_b-prop"/>
</dbReference>
<gene>
    <name evidence="2" type="ORF">A2627_01035</name>
</gene>
<comment type="caution">
    <text evidence="2">The sequence shown here is derived from an EMBL/GenBank/DDBJ whole genome shotgun (WGS) entry which is preliminary data.</text>
</comment>
<dbReference type="EMBL" id="MGGI01000012">
    <property type="protein sequence ID" value="OGM26681.1"/>
    <property type="molecule type" value="Genomic_DNA"/>
</dbReference>
<dbReference type="PANTHER" id="PTHR19328">
    <property type="entry name" value="HEDGEHOG-INTERACTING PROTEIN"/>
    <property type="match status" value="1"/>
</dbReference>
<reference evidence="2 3" key="1">
    <citation type="journal article" date="2016" name="Nat. Commun.">
        <title>Thousands of microbial genomes shed light on interconnected biogeochemical processes in an aquifer system.</title>
        <authorList>
            <person name="Anantharaman K."/>
            <person name="Brown C.T."/>
            <person name="Hug L.A."/>
            <person name="Sharon I."/>
            <person name="Castelle C.J."/>
            <person name="Probst A.J."/>
            <person name="Thomas B.C."/>
            <person name="Singh A."/>
            <person name="Wilkins M.J."/>
            <person name="Karaoz U."/>
            <person name="Brodie E.L."/>
            <person name="Williams K.H."/>
            <person name="Hubbard S.S."/>
            <person name="Banfield J.F."/>
        </authorList>
    </citation>
    <scope>NUCLEOTIDE SEQUENCE [LARGE SCALE GENOMIC DNA]</scope>
</reference>
<proteinExistence type="predicted"/>
<dbReference type="Gene3D" id="2.120.10.30">
    <property type="entry name" value="TolB, C-terminal domain"/>
    <property type="match status" value="1"/>
</dbReference>
<dbReference type="AlphaFoldDB" id="A0A1F7YH51"/>
<dbReference type="SUPFAM" id="SSF50952">
    <property type="entry name" value="Soluble quinoprotein glucose dehydrogenase"/>
    <property type="match status" value="1"/>
</dbReference>
<dbReference type="InterPro" id="IPR011042">
    <property type="entry name" value="6-blade_b-propeller_TolB-like"/>
</dbReference>
<dbReference type="PANTHER" id="PTHR19328:SF53">
    <property type="entry name" value="MEMBRANE PROTEIN"/>
    <property type="match status" value="1"/>
</dbReference>
<dbReference type="Pfam" id="PF22807">
    <property type="entry name" value="TrAA12"/>
    <property type="match status" value="1"/>
</dbReference>
<organism evidence="2 3">
    <name type="scientific">Candidatus Woesebacteria bacterium RIFCSPHIGHO2_01_FULL_39_28</name>
    <dbReference type="NCBI Taxonomy" id="1802496"/>
    <lineage>
        <taxon>Bacteria</taxon>
        <taxon>Candidatus Woeseibacteriota</taxon>
    </lineage>
</organism>
<dbReference type="InterPro" id="IPR054539">
    <property type="entry name" value="Beta-prop_PDH"/>
</dbReference>
<sequence length="335" mass="36826">MEPVNFPLKLPSGYQISVFARNLGKPRDLAISRGGILLVSIPSSGRVLALPDKNNDGRAEVIEVLKNLNNPHGIAFNSGYLFVAEETRISRYNWDETSLTAKLDKKLFDLPKGGRHTTRTIAFNKLGQMFVSIGSTCDVCIEKNPWNAAIIISDKEGNSPRVYAKGLRNAVFIAVSPVTDELWGVEMGRDFLGDNLPPDEINILSDAADYGWPICYGNKIHDTSFDKNVYVRDPCSDTVAPIFEIPAHSAPLGLAFWRGDLLISYHGSWNRSSPTGYKIVKMKLDGNKIIGVEDFITGFLSGSQALGRPVDIEVGRHGELYVSDDKSGAVYFVTS</sequence>
<evidence type="ECO:0000259" key="1">
    <source>
        <dbReference type="Pfam" id="PF22807"/>
    </source>
</evidence>
<protein>
    <recommendedName>
        <fullName evidence="1">Pyrroloquinoline quinone-dependent pyranose dehydrogenase beta-propeller domain-containing protein</fullName>
    </recommendedName>
</protein>
<evidence type="ECO:0000313" key="2">
    <source>
        <dbReference type="EMBL" id="OGM26681.1"/>
    </source>
</evidence>
<dbReference type="Proteomes" id="UP000178851">
    <property type="component" value="Unassembled WGS sequence"/>
</dbReference>
<feature type="domain" description="Pyrroloquinoline quinone-dependent pyranose dehydrogenase beta-propeller" evidence="1">
    <location>
        <begin position="9"/>
        <end position="334"/>
    </location>
</feature>
<evidence type="ECO:0000313" key="3">
    <source>
        <dbReference type="Proteomes" id="UP000178851"/>
    </source>
</evidence>
<name>A0A1F7YH51_9BACT</name>